<name>A0AAE3APJ8_9FIRM</name>
<evidence type="ECO:0000256" key="3">
    <source>
        <dbReference type="ARBA" id="ARBA00022475"/>
    </source>
</evidence>
<evidence type="ECO:0000256" key="4">
    <source>
        <dbReference type="ARBA" id="ARBA00022692"/>
    </source>
</evidence>
<feature type="transmembrane region" description="Helical" evidence="7">
    <location>
        <begin position="208"/>
        <end position="232"/>
    </location>
</feature>
<keyword evidence="6 7" id="KW-0472">Membrane</keyword>
<evidence type="ECO:0000259" key="8">
    <source>
        <dbReference type="PROSITE" id="PS50928"/>
    </source>
</evidence>
<dbReference type="GO" id="GO:0005886">
    <property type="term" value="C:plasma membrane"/>
    <property type="evidence" value="ECO:0007669"/>
    <property type="project" value="UniProtKB-SubCell"/>
</dbReference>
<reference evidence="9" key="1">
    <citation type="submission" date="2021-10" db="EMBL/GenBank/DDBJ databases">
        <title>Anaerobic single-cell dispensing facilitates the cultivation of human gut bacteria.</title>
        <authorList>
            <person name="Afrizal A."/>
        </authorList>
    </citation>
    <scope>NUCLEOTIDE SEQUENCE</scope>
    <source>
        <strain evidence="9">CLA-AA-H274</strain>
    </source>
</reference>
<feature type="domain" description="ABC transmembrane type-1" evidence="8">
    <location>
        <begin position="69"/>
        <end position="281"/>
    </location>
</feature>
<dbReference type="GO" id="GO:0055085">
    <property type="term" value="P:transmembrane transport"/>
    <property type="evidence" value="ECO:0007669"/>
    <property type="project" value="InterPro"/>
</dbReference>
<evidence type="ECO:0000256" key="2">
    <source>
        <dbReference type="ARBA" id="ARBA00022448"/>
    </source>
</evidence>
<sequence length="293" mass="32445">MKQKQTRSVSIDVLYLPALVLLTVFVVYPLLSGIQISFTNWNGYSSTYKYVGFANYVKMFKDKMFYTALKNTFLYGVGSTTIQTIVGVAYALLLQKRFHGQTLTRVIVYLPAMIASLIMGYISYFLVQYNHGAINDIVMLFGKAPVDWMADGKRAVWIIVVINALQFVGKTMIIMIAGLQGIPESYEEAAEIDGAGYLQRLRYITLPLLLPAITTSVVLNLIGGLKLFGIILSTTSGGPGYSSHSLSTLINYLYFQNQNAGYSAAVGLCLFVIIMIIGTIVRRFLEKKVEGLS</sequence>
<keyword evidence="2 7" id="KW-0813">Transport</keyword>
<accession>A0AAE3APJ8</accession>
<keyword evidence="10" id="KW-1185">Reference proteome</keyword>
<feature type="transmembrane region" description="Helical" evidence="7">
    <location>
        <begin position="12"/>
        <end position="31"/>
    </location>
</feature>
<dbReference type="InterPro" id="IPR000515">
    <property type="entry name" value="MetI-like"/>
</dbReference>
<dbReference type="RefSeq" id="WP_308450431.1">
    <property type="nucleotide sequence ID" value="NZ_JAJEPU010000003.1"/>
</dbReference>
<dbReference type="SUPFAM" id="SSF161098">
    <property type="entry name" value="MetI-like"/>
    <property type="match status" value="1"/>
</dbReference>
<evidence type="ECO:0000256" key="5">
    <source>
        <dbReference type="ARBA" id="ARBA00022989"/>
    </source>
</evidence>
<keyword evidence="4 7" id="KW-0812">Transmembrane</keyword>
<evidence type="ECO:0000256" key="6">
    <source>
        <dbReference type="ARBA" id="ARBA00023136"/>
    </source>
</evidence>
<feature type="transmembrane region" description="Helical" evidence="7">
    <location>
        <begin position="155"/>
        <end position="179"/>
    </location>
</feature>
<evidence type="ECO:0000313" key="9">
    <source>
        <dbReference type="EMBL" id="MCC2163597.1"/>
    </source>
</evidence>
<feature type="transmembrane region" description="Helical" evidence="7">
    <location>
        <begin position="260"/>
        <end position="281"/>
    </location>
</feature>
<comment type="subcellular location">
    <subcellularLocation>
        <location evidence="1 7">Cell membrane</location>
        <topology evidence="1 7">Multi-pass membrane protein</topology>
    </subcellularLocation>
</comment>
<dbReference type="PROSITE" id="PS50928">
    <property type="entry name" value="ABC_TM1"/>
    <property type="match status" value="1"/>
</dbReference>
<dbReference type="CDD" id="cd06261">
    <property type="entry name" value="TM_PBP2"/>
    <property type="match status" value="1"/>
</dbReference>
<feature type="transmembrane region" description="Helical" evidence="7">
    <location>
        <begin position="106"/>
        <end position="127"/>
    </location>
</feature>
<keyword evidence="3" id="KW-1003">Cell membrane</keyword>
<dbReference type="InterPro" id="IPR035277">
    <property type="entry name" value="MalF_N"/>
</dbReference>
<proteinExistence type="inferred from homology"/>
<protein>
    <submittedName>
        <fullName evidence="9">Sugar ABC transporter permease</fullName>
    </submittedName>
</protein>
<dbReference type="SUPFAM" id="SSF160964">
    <property type="entry name" value="MalF N-terminal region-like"/>
    <property type="match status" value="1"/>
</dbReference>
<keyword evidence="5 7" id="KW-1133">Transmembrane helix</keyword>
<evidence type="ECO:0000256" key="7">
    <source>
        <dbReference type="RuleBase" id="RU363032"/>
    </source>
</evidence>
<dbReference type="InterPro" id="IPR035906">
    <property type="entry name" value="MetI-like_sf"/>
</dbReference>
<gene>
    <name evidence="9" type="ORF">LKD32_01645</name>
</gene>
<dbReference type="Gene3D" id="1.10.3720.10">
    <property type="entry name" value="MetI-like"/>
    <property type="match status" value="1"/>
</dbReference>
<dbReference type="AlphaFoldDB" id="A0AAE3APJ8"/>
<dbReference type="Proteomes" id="UP001198962">
    <property type="component" value="Unassembled WGS sequence"/>
</dbReference>
<comment type="caution">
    <text evidence="9">The sequence shown here is derived from an EMBL/GenBank/DDBJ whole genome shotgun (WGS) entry which is preliminary data.</text>
</comment>
<evidence type="ECO:0000256" key="1">
    <source>
        <dbReference type="ARBA" id="ARBA00004651"/>
    </source>
</evidence>
<dbReference type="Gene3D" id="1.20.58.370">
    <property type="entry name" value="MalF N-terminal region-like"/>
    <property type="match status" value="1"/>
</dbReference>
<dbReference type="EMBL" id="JAJEPU010000003">
    <property type="protein sequence ID" value="MCC2163597.1"/>
    <property type="molecule type" value="Genomic_DNA"/>
</dbReference>
<dbReference type="Pfam" id="PF00528">
    <property type="entry name" value="BPD_transp_1"/>
    <property type="match status" value="1"/>
</dbReference>
<dbReference type="PANTHER" id="PTHR30193:SF37">
    <property type="entry name" value="INNER MEMBRANE ABC TRANSPORTER PERMEASE PROTEIN YCJO"/>
    <property type="match status" value="1"/>
</dbReference>
<organism evidence="9 10">
    <name type="scientific">Brotaphodocola catenula</name>
    <dbReference type="NCBI Taxonomy" id="2885361"/>
    <lineage>
        <taxon>Bacteria</taxon>
        <taxon>Bacillati</taxon>
        <taxon>Bacillota</taxon>
        <taxon>Clostridia</taxon>
        <taxon>Lachnospirales</taxon>
        <taxon>Lachnospiraceae</taxon>
        <taxon>Brotaphodocola</taxon>
    </lineage>
</organism>
<comment type="similarity">
    <text evidence="7">Belongs to the binding-protein-dependent transport system permease family.</text>
</comment>
<dbReference type="PANTHER" id="PTHR30193">
    <property type="entry name" value="ABC TRANSPORTER PERMEASE PROTEIN"/>
    <property type="match status" value="1"/>
</dbReference>
<dbReference type="InterPro" id="IPR051393">
    <property type="entry name" value="ABC_transporter_permease"/>
</dbReference>
<feature type="transmembrane region" description="Helical" evidence="7">
    <location>
        <begin position="73"/>
        <end position="94"/>
    </location>
</feature>
<evidence type="ECO:0000313" key="10">
    <source>
        <dbReference type="Proteomes" id="UP001198962"/>
    </source>
</evidence>